<feature type="repeat" description="ANK" evidence="9">
    <location>
        <begin position="1306"/>
        <end position="1330"/>
    </location>
</feature>
<dbReference type="Gene3D" id="2.60.120.10">
    <property type="entry name" value="Jelly Rolls"/>
    <property type="match status" value="1"/>
</dbReference>
<dbReference type="Pfam" id="PF00520">
    <property type="entry name" value="Ion_trans"/>
    <property type="match status" value="1"/>
</dbReference>
<dbReference type="Proteomes" id="UP000574390">
    <property type="component" value="Unassembled WGS sequence"/>
</dbReference>
<dbReference type="InterPro" id="IPR002110">
    <property type="entry name" value="Ankyrin_rpt"/>
</dbReference>
<feature type="transmembrane region" description="Helical" evidence="11">
    <location>
        <begin position="409"/>
        <end position="432"/>
    </location>
</feature>
<dbReference type="PANTHER" id="PTHR45743">
    <property type="entry name" value="POTASSIUM CHANNEL AKT1"/>
    <property type="match status" value="1"/>
</dbReference>
<dbReference type="PROSITE" id="PS50088">
    <property type="entry name" value="ANK_REPEAT"/>
    <property type="match status" value="3"/>
</dbReference>
<dbReference type="Gene3D" id="1.10.287.630">
    <property type="entry name" value="Helix hairpin bin"/>
    <property type="match status" value="1"/>
</dbReference>
<feature type="repeat" description="ANK" evidence="9">
    <location>
        <begin position="1145"/>
        <end position="1177"/>
    </location>
</feature>
<feature type="compositionally biased region" description="Polar residues" evidence="10">
    <location>
        <begin position="331"/>
        <end position="344"/>
    </location>
</feature>
<dbReference type="GO" id="GO:0005249">
    <property type="term" value="F:voltage-gated potassium channel activity"/>
    <property type="evidence" value="ECO:0007669"/>
    <property type="project" value="InterPro"/>
</dbReference>
<reference evidence="13 14" key="1">
    <citation type="submission" date="2020-04" db="EMBL/GenBank/DDBJ databases">
        <title>Perkinsus olseni comparative genomics.</title>
        <authorList>
            <person name="Bogema D.R."/>
        </authorList>
    </citation>
    <scope>NUCLEOTIDE SEQUENCE [LARGE SCALE GENOMIC DNA]</scope>
    <source>
        <strain evidence="13">ATCC PRA-205</strain>
    </source>
</reference>
<keyword evidence="8" id="KW-0407">Ion channel</keyword>
<dbReference type="InterPro" id="IPR045319">
    <property type="entry name" value="KAT/AKT"/>
</dbReference>
<accession>A0A7J6RJK6</accession>
<feature type="transmembrane region" description="Helical" evidence="11">
    <location>
        <begin position="538"/>
        <end position="565"/>
    </location>
</feature>
<evidence type="ECO:0000256" key="10">
    <source>
        <dbReference type="SAM" id="MobiDB-lite"/>
    </source>
</evidence>
<dbReference type="SUPFAM" id="SSF48403">
    <property type="entry name" value="Ankyrin repeat"/>
    <property type="match status" value="1"/>
</dbReference>
<dbReference type="EMBL" id="JABANM010021781">
    <property type="protein sequence ID" value="KAF4720657.1"/>
    <property type="molecule type" value="Genomic_DNA"/>
</dbReference>
<feature type="transmembrane region" description="Helical" evidence="11">
    <location>
        <begin position="590"/>
        <end position="609"/>
    </location>
</feature>
<feature type="compositionally biased region" description="Polar residues" evidence="10">
    <location>
        <begin position="1661"/>
        <end position="1696"/>
    </location>
</feature>
<dbReference type="InterPro" id="IPR003938">
    <property type="entry name" value="K_chnl_volt-dep_EAG/ELK/ERG"/>
</dbReference>
<evidence type="ECO:0000313" key="14">
    <source>
        <dbReference type="Proteomes" id="UP000574390"/>
    </source>
</evidence>
<dbReference type="InterPro" id="IPR036770">
    <property type="entry name" value="Ankyrin_rpt-contain_sf"/>
</dbReference>
<keyword evidence="7 11" id="KW-0472">Membrane</keyword>
<keyword evidence="3" id="KW-0813">Transport</keyword>
<dbReference type="InterPro" id="IPR018490">
    <property type="entry name" value="cNMP-bd_dom_sf"/>
</dbReference>
<feature type="region of interest" description="Disordered" evidence="10">
    <location>
        <begin position="325"/>
        <end position="344"/>
    </location>
</feature>
<keyword evidence="9" id="KW-0040">ANK repeat</keyword>
<comment type="similarity">
    <text evidence="2">Belongs to the potassium channel family. Plant (TC 1.A.1.4) subfamily.</text>
</comment>
<dbReference type="SMART" id="SM00248">
    <property type="entry name" value="ANK"/>
    <property type="match status" value="9"/>
</dbReference>
<organism evidence="13 14">
    <name type="scientific">Perkinsus olseni</name>
    <name type="common">Perkinsus atlanticus</name>
    <dbReference type="NCBI Taxonomy" id="32597"/>
    <lineage>
        <taxon>Eukaryota</taxon>
        <taxon>Sar</taxon>
        <taxon>Alveolata</taxon>
        <taxon>Perkinsozoa</taxon>
        <taxon>Perkinsea</taxon>
        <taxon>Perkinsida</taxon>
        <taxon>Perkinsidae</taxon>
        <taxon>Perkinsus</taxon>
    </lineage>
</organism>
<feature type="repeat" description="ANK" evidence="9">
    <location>
        <begin position="1232"/>
        <end position="1264"/>
    </location>
</feature>
<dbReference type="InterPro" id="IPR000595">
    <property type="entry name" value="cNMP-bd_dom"/>
</dbReference>
<evidence type="ECO:0000256" key="6">
    <source>
        <dbReference type="ARBA" id="ARBA00023065"/>
    </source>
</evidence>
<sequence>MSAAVHKRRPSLLQSSSFLIPPIRRQNSKGANFSSPEITDREDLIKTLRAISSDIAKAVLLDVQESIDQLSRSLNDKIDTVLAELGSERATTASPASSSDRRVSAAADRKHSRILFDRPGSTNDLSGSDHDVASPTNQARIVFGRRNRNIPITEKTASIPNLPGAPQTETSPLPSRRVARGASREHPPRASGSHRTSSSSSRSSSPSERARRQESRRARASITNFNAEEPRRRGSLDRTQSGGNRGRRNSHDAIEQNEEEVPSPRDCSGRESVSLGTTRVEAQSAEVGETNVGSESPVAELTHGHLKELLERYTAAEIEEKSVARARASTAGANKTSERTSVTKRTGRRAAVNLLALSSKLNLQGLITEEGSERMMTVTEQLTMIATSTATAVRDFFKEPVSPSSSGRIVWDMILAAALVYVIIGIPFEAAFVASEGSYPSSQLVLDAILLIDVLLQFHTQFSENGALISSRKRIARRYLKSWLWPELLTSIPWGLFISKYSRELSAIKLGRTLSLARLGNMTMTIMAKVEYRVQSEIWWIILGVLKLVSALLVMCHWGACLWWLVGKLSIEDHDISWITAMDMVDATRAQQYVAAMYFMTTTLTTVGYGDVTPETHVERLFCIFAEIVAGNVFALFSGLLCALMLTYDESGSQYRAKLKDAMRYMNKHKLESSLRIRVRHFLHQLFENQTNLESRRALVEFLRTSESLQRDVYVGLMGKMLKRYSWFKGLSHEILGKVCSVCEDLYYAPTDVMIYASEDADGMYFVVRGSIELGEPDNSAVTQSGGPLDFLHDARGGTSTEVSSEAGDGRFIRRPVTFRKLASSAHLTSISNLLGAASRMYGDFFTGGSGPGEASFGPIPLGSNPLKEIEGGKGKAKMGAGSYCGQMSLFAPYVWPRTAVCSCFCEVYHIGSAKFKEKMYESEDSKTIYNEKALCVAAREGNLRIVEDLLHNEKVDADCVDEDGLRPLFHAISRKHARIVTALLVAGADADSPFHLAQDDPLSDGLAAVDGQQSAPQHTKRGQVIEPWNFRNALCPLRMAMFTCSLPVVRAVCDHTDFSALPEREVSRIMAYAAMAGYTAVVESALENLAPDGPGSAEARETIVNKLDDTAGYSLVHYASESGQEKLLYSLLLKRADPGKAAADGSMPIHLCARKGYDVCLTQLLEHGADPIATNTLGQTALDIALANNKFDIVNLLKALNIHELAKNGELEAIQNAASQGCNLDRTHPKTGFAPLYYAAERGNIEIMKLLLENGADPNRSEPTTFTALYAAINKGQNEAVKLLLEWQADPNQVVGNVDPAKRSFGTSPLAAAIKKGSSELVDLLLDTGDVALTAEEFKTAFEKKSKPFIKRLMKALSPDFPARYQAIWELRSSNGESLIQHFARKGDVKILDMAKEFNANFGERFASVLGGAPLDIQGGEAETGAGSALSIAALAGKDKAVTWLIEKAKVPVRWESLAKILIQLCRLKIKVVPVVQILIPIYERLAPDFDERNASDDEELVTITDLFAEAVKAPNYQLVKYLLDDHKRGMILKRLLESYGPSIMFRSDSVTSLSNSLGAIEGVTLEGGLVVEAVKTKDAKVVKLLVEFLNGGLIKLNEEDQDTWNLTQAIGLAQEQGATETSEWLASHLPRPKEDKSGTSFFTNESNKKNYGGRRSSKAPPSTKRSSLISQLKSTGKESSTSSARGSALFSNNQ</sequence>
<dbReference type="InterPro" id="IPR005821">
    <property type="entry name" value="Ion_trans_dom"/>
</dbReference>
<keyword evidence="5 11" id="KW-1133">Transmembrane helix</keyword>
<proteinExistence type="inferred from homology"/>
<feature type="transmembrane region" description="Helical" evidence="11">
    <location>
        <begin position="621"/>
        <end position="648"/>
    </location>
</feature>
<evidence type="ECO:0000256" key="9">
    <source>
        <dbReference type="PROSITE-ProRule" id="PRU00023"/>
    </source>
</evidence>
<evidence type="ECO:0000259" key="12">
    <source>
        <dbReference type="PROSITE" id="PS50042"/>
    </source>
</evidence>
<evidence type="ECO:0000313" key="13">
    <source>
        <dbReference type="EMBL" id="KAF4720657.1"/>
    </source>
</evidence>
<dbReference type="SUPFAM" id="SSF81324">
    <property type="entry name" value="Voltage-gated potassium channels"/>
    <property type="match status" value="1"/>
</dbReference>
<feature type="region of interest" description="Disordered" evidence="10">
    <location>
        <begin position="88"/>
        <end position="298"/>
    </location>
</feature>
<evidence type="ECO:0000256" key="3">
    <source>
        <dbReference type="ARBA" id="ARBA00022448"/>
    </source>
</evidence>
<feature type="domain" description="Cyclic nucleotide-binding" evidence="12">
    <location>
        <begin position="727"/>
        <end position="774"/>
    </location>
</feature>
<evidence type="ECO:0000256" key="11">
    <source>
        <dbReference type="SAM" id="Phobius"/>
    </source>
</evidence>
<dbReference type="Gene3D" id="1.10.287.70">
    <property type="match status" value="1"/>
</dbReference>
<evidence type="ECO:0000256" key="7">
    <source>
        <dbReference type="ARBA" id="ARBA00023136"/>
    </source>
</evidence>
<dbReference type="Pfam" id="PF12796">
    <property type="entry name" value="Ank_2"/>
    <property type="match status" value="3"/>
</dbReference>
<comment type="caution">
    <text evidence="13">The sequence shown here is derived from an EMBL/GenBank/DDBJ whole genome shotgun (WGS) entry which is preliminary data.</text>
</comment>
<evidence type="ECO:0000256" key="1">
    <source>
        <dbReference type="ARBA" id="ARBA00004141"/>
    </source>
</evidence>
<evidence type="ECO:0000256" key="4">
    <source>
        <dbReference type="ARBA" id="ARBA00022692"/>
    </source>
</evidence>
<keyword evidence="4 11" id="KW-0812">Transmembrane</keyword>
<gene>
    <name evidence="13" type="ORF">FOZ62_026148</name>
</gene>
<feature type="compositionally biased region" description="Low complexity" evidence="10">
    <location>
        <begin position="189"/>
        <end position="207"/>
    </location>
</feature>
<evidence type="ECO:0000256" key="8">
    <source>
        <dbReference type="ARBA" id="ARBA00023303"/>
    </source>
</evidence>
<dbReference type="InterPro" id="IPR014710">
    <property type="entry name" value="RmlC-like_jellyroll"/>
</dbReference>
<keyword evidence="6" id="KW-0406">Ion transport</keyword>
<feature type="compositionally biased region" description="Basic and acidic residues" evidence="10">
    <location>
        <begin position="99"/>
        <end position="109"/>
    </location>
</feature>
<feature type="compositionally biased region" description="Basic and acidic residues" evidence="10">
    <location>
        <begin position="208"/>
        <end position="217"/>
    </location>
</feature>
<dbReference type="PROSITE" id="PS50297">
    <property type="entry name" value="ANK_REP_REGION"/>
    <property type="match status" value="3"/>
</dbReference>
<feature type="region of interest" description="Disordered" evidence="10">
    <location>
        <begin position="1623"/>
        <end position="1696"/>
    </location>
</feature>
<dbReference type="Gene3D" id="1.25.40.20">
    <property type="entry name" value="Ankyrin repeat-containing domain"/>
    <property type="match status" value="3"/>
</dbReference>
<dbReference type="PRINTS" id="PR01463">
    <property type="entry name" value="EAGCHANLFMLY"/>
</dbReference>
<name>A0A7J6RJK6_PEROL</name>
<evidence type="ECO:0000256" key="5">
    <source>
        <dbReference type="ARBA" id="ARBA00022989"/>
    </source>
</evidence>
<protein>
    <recommendedName>
        <fullName evidence="12">Cyclic nucleotide-binding domain-containing protein</fullName>
    </recommendedName>
</protein>
<comment type="subcellular location">
    <subcellularLocation>
        <location evidence="1">Membrane</location>
        <topology evidence="1">Multi-pass membrane protein</topology>
    </subcellularLocation>
</comment>
<dbReference type="GO" id="GO:0016020">
    <property type="term" value="C:membrane"/>
    <property type="evidence" value="ECO:0007669"/>
    <property type="project" value="UniProtKB-SubCell"/>
</dbReference>
<dbReference type="SUPFAM" id="SSF51206">
    <property type="entry name" value="cAMP-binding domain-like"/>
    <property type="match status" value="1"/>
</dbReference>
<dbReference type="PROSITE" id="PS50042">
    <property type="entry name" value="CNMP_BINDING_3"/>
    <property type="match status" value="1"/>
</dbReference>
<evidence type="ECO:0000256" key="2">
    <source>
        <dbReference type="ARBA" id="ARBA00007929"/>
    </source>
</evidence>